<evidence type="ECO:0000256" key="1">
    <source>
        <dbReference type="SAM" id="Coils"/>
    </source>
</evidence>
<feature type="compositionally biased region" description="Basic and acidic residues" evidence="2">
    <location>
        <begin position="789"/>
        <end position="808"/>
    </location>
</feature>
<feature type="compositionally biased region" description="Polar residues" evidence="2">
    <location>
        <begin position="569"/>
        <end position="578"/>
    </location>
</feature>
<gene>
    <name evidence="3" type="ORF">NLI96_g2795</name>
</gene>
<evidence type="ECO:0000256" key="2">
    <source>
        <dbReference type="SAM" id="MobiDB-lite"/>
    </source>
</evidence>
<feature type="compositionally biased region" description="Pro residues" evidence="2">
    <location>
        <begin position="1"/>
        <end position="13"/>
    </location>
</feature>
<evidence type="ECO:0000313" key="3">
    <source>
        <dbReference type="EMBL" id="KAJ3488515.1"/>
    </source>
</evidence>
<organism evidence="3 4">
    <name type="scientific">Meripilus lineatus</name>
    <dbReference type="NCBI Taxonomy" id="2056292"/>
    <lineage>
        <taxon>Eukaryota</taxon>
        <taxon>Fungi</taxon>
        <taxon>Dikarya</taxon>
        <taxon>Basidiomycota</taxon>
        <taxon>Agaricomycotina</taxon>
        <taxon>Agaricomycetes</taxon>
        <taxon>Polyporales</taxon>
        <taxon>Meripilaceae</taxon>
        <taxon>Meripilus</taxon>
    </lineage>
</organism>
<feature type="compositionally biased region" description="Low complexity" evidence="2">
    <location>
        <begin position="14"/>
        <end position="37"/>
    </location>
</feature>
<feature type="region of interest" description="Disordered" evidence="2">
    <location>
        <begin position="218"/>
        <end position="317"/>
    </location>
</feature>
<keyword evidence="1" id="KW-0175">Coiled coil</keyword>
<feature type="region of interest" description="Disordered" evidence="2">
    <location>
        <begin position="1"/>
        <end position="59"/>
    </location>
</feature>
<dbReference type="EMBL" id="JANAWD010000065">
    <property type="protein sequence ID" value="KAJ3488515.1"/>
    <property type="molecule type" value="Genomic_DNA"/>
</dbReference>
<comment type="caution">
    <text evidence="3">The sequence shown here is derived from an EMBL/GenBank/DDBJ whole genome shotgun (WGS) entry which is preliminary data.</text>
</comment>
<sequence>MHTPSPSPGPQPPTQVQTDQSPVDSQVVPQQSSFQSFYVHSNPSAPLADPSDSETISSAELHSIRSRLSELSLTHVDSSQNGEQSNREKEIITLALRLTSFTPVYPDPQQLASQAETIAGLIRQRELFLEERDEDLKRWQAEREGWDRMAEALIGKRRAAIRAGIDDETHRQMQKLSDDNKGLKDKLFEAQRRLLTLEAEFNQLRPLLLMQSVSAPNIAFSLPPQPTRRKLRSHKDGEAAQPTDDTPSSQPVTQIPSGALLGPLDFQGHDIWNPHHPAHYRGTQAESSQSSARKSKRVLKPAPSSIASPPTRTAGPILSDARSECLLLAARKFGRLKAGMVAGIVKEVDQEKEKPVPTKTRGRGNHKREKTKLSESSLPQTPGTDQQPVAGPSVIQGTFYTHPPPVPPPRTPRRSASTNTHPPVQAQPLPAHLHPSMAHSHAHPGNIVYINPATLQSGGGVPLQMQMRTSSGVPVLVPIPPGVWQMPTTPAPLRRRSSKTPARATAGPSNHPQTDTENDSRGANPADRDHEPQTPATPLDSLLNAARTLMIDEDYDGDDGREGHHPSEVATSRPSASTNKRRRRRAPNPVEAPESPVPKRRRTVLSLAPAPLIGTPERPAAAPQGSGTPLQARVRSALDVLADQAAQEHERRPSVDPGSQRVTPEDSNTEPVSNGKERERVRTKAAPKTKSATSRAKGKGRANVVSALHPSEALVRSSSMEPVLLSRQLGRTISGEGSTGDRSSLPAHRASSVSSRSDTGGASVPKERPPDGTPSVEPEPNLRGSLKGVGDDRGGSLEGSHNSRDASTEPRPPA</sequence>
<feature type="compositionally biased region" description="Polar residues" evidence="2">
    <location>
        <begin position="751"/>
        <end position="760"/>
    </location>
</feature>
<feature type="region of interest" description="Disordered" evidence="2">
    <location>
        <begin position="553"/>
        <end position="814"/>
    </location>
</feature>
<protein>
    <submittedName>
        <fullName evidence="3">Uncharacterized protein</fullName>
    </submittedName>
</protein>
<name>A0AAD5V876_9APHY</name>
<dbReference type="Proteomes" id="UP001212997">
    <property type="component" value="Unassembled WGS sequence"/>
</dbReference>
<feature type="region of interest" description="Disordered" evidence="2">
    <location>
        <begin position="349"/>
        <end position="444"/>
    </location>
</feature>
<feature type="compositionally biased region" description="Polar residues" evidence="2">
    <location>
        <begin position="660"/>
        <end position="672"/>
    </location>
</feature>
<proteinExistence type="predicted"/>
<feature type="coiled-coil region" evidence="1">
    <location>
        <begin position="173"/>
        <end position="200"/>
    </location>
</feature>
<dbReference type="AlphaFoldDB" id="A0AAD5V876"/>
<feature type="compositionally biased region" description="Polar residues" evidence="2">
    <location>
        <begin position="243"/>
        <end position="256"/>
    </location>
</feature>
<reference evidence="3" key="1">
    <citation type="submission" date="2022-07" db="EMBL/GenBank/DDBJ databases">
        <title>Genome Sequence of Physisporinus lineatus.</title>
        <authorList>
            <person name="Buettner E."/>
        </authorList>
    </citation>
    <scope>NUCLEOTIDE SEQUENCE</scope>
    <source>
        <strain evidence="3">VT162</strain>
    </source>
</reference>
<keyword evidence="4" id="KW-1185">Reference proteome</keyword>
<feature type="compositionally biased region" description="Polar residues" evidence="2">
    <location>
        <begin position="374"/>
        <end position="387"/>
    </location>
</feature>
<accession>A0AAD5V876</accession>
<evidence type="ECO:0000313" key="4">
    <source>
        <dbReference type="Proteomes" id="UP001212997"/>
    </source>
</evidence>
<feature type="compositionally biased region" description="Basic residues" evidence="2">
    <location>
        <begin position="360"/>
        <end position="370"/>
    </location>
</feature>
<feature type="region of interest" description="Disordered" evidence="2">
    <location>
        <begin position="480"/>
        <end position="541"/>
    </location>
</feature>
<feature type="compositionally biased region" description="Basic and acidic residues" evidence="2">
    <location>
        <begin position="558"/>
        <end position="567"/>
    </location>
</feature>